<evidence type="ECO:0000313" key="2">
    <source>
        <dbReference type="EMBL" id="KPP93606.1"/>
    </source>
</evidence>
<protein>
    <recommendedName>
        <fullName evidence="5">Phage-associated protein, BcepMu gp16 family</fullName>
    </recommendedName>
</protein>
<evidence type="ECO:0000313" key="3">
    <source>
        <dbReference type="Proteomes" id="UP000050413"/>
    </source>
</evidence>
<gene>
    <name evidence="1" type="ORF">Ga0058931_1096</name>
    <name evidence="2" type="ORF">HLUCCA05_11565</name>
</gene>
<reference evidence="1 4" key="2">
    <citation type="submission" date="2016-01" db="EMBL/GenBank/DDBJ databases">
        <authorList>
            <person name="Varghese N."/>
        </authorList>
    </citation>
    <scope>NUCLEOTIDE SEQUENCE [LARGE SCALE GENOMIC DNA]</scope>
    <source>
        <strain evidence="1 4">HL-91</strain>
    </source>
</reference>
<evidence type="ECO:0008006" key="5">
    <source>
        <dbReference type="Google" id="ProtNLM"/>
    </source>
</evidence>
<comment type="caution">
    <text evidence="2">The sequence shown here is derived from an EMBL/GenBank/DDBJ whole genome shotgun (WGS) entry which is preliminary data.</text>
</comment>
<dbReference type="STRING" id="1666912.Ga0058931_1096"/>
<keyword evidence="4" id="KW-1185">Reference proteome</keyword>
<sequence>MSQASTPTELTERYNAVRGAFTAQGSSLHQWCKSHGVNHQNARKALIGQWQGPKASALVEQILKASGFEK</sequence>
<dbReference type="EMBL" id="LJSG01000008">
    <property type="protein sequence ID" value="KPP93606.1"/>
    <property type="molecule type" value="Genomic_DNA"/>
</dbReference>
<dbReference type="Proteomes" id="UP000050413">
    <property type="component" value="Unassembled WGS sequence"/>
</dbReference>
<dbReference type="EMBL" id="FBYC01000004">
    <property type="protein sequence ID" value="CUX80387.1"/>
    <property type="molecule type" value="Genomic_DNA"/>
</dbReference>
<proteinExistence type="predicted"/>
<name>A0A0P7X0V4_9RHOB</name>
<evidence type="ECO:0000313" key="4">
    <source>
        <dbReference type="Proteomes" id="UP000182045"/>
    </source>
</evidence>
<dbReference type="RefSeq" id="WP_072245439.1">
    <property type="nucleotide sequence ID" value="NZ_FBYC01000004.1"/>
</dbReference>
<accession>A0A0P7X0V4</accession>
<dbReference type="AlphaFoldDB" id="A0A0P7X0V4"/>
<organism evidence="2 3">
    <name type="scientific">Roseibaca calidilacus</name>
    <dbReference type="NCBI Taxonomy" id="1666912"/>
    <lineage>
        <taxon>Bacteria</taxon>
        <taxon>Pseudomonadati</taxon>
        <taxon>Pseudomonadota</taxon>
        <taxon>Alphaproteobacteria</taxon>
        <taxon>Rhodobacterales</taxon>
        <taxon>Paracoccaceae</taxon>
        <taxon>Roseinatronobacter</taxon>
    </lineage>
</organism>
<reference evidence="2 3" key="1">
    <citation type="submission" date="2015-09" db="EMBL/GenBank/DDBJ databases">
        <title>Identification and resolution of microdiversity through metagenomic sequencing of parallel consortia.</title>
        <authorList>
            <person name="Nelson W.C."/>
            <person name="Romine M.F."/>
            <person name="Lindemann S.R."/>
        </authorList>
    </citation>
    <scope>NUCLEOTIDE SEQUENCE [LARGE SCALE GENOMIC DNA]</scope>
    <source>
        <strain evidence="2">HL-91</strain>
    </source>
</reference>
<dbReference type="Proteomes" id="UP000182045">
    <property type="component" value="Unassembled WGS sequence"/>
</dbReference>
<evidence type="ECO:0000313" key="1">
    <source>
        <dbReference type="EMBL" id="CUX80387.1"/>
    </source>
</evidence>